<sequence>MMIFIKIFHTVPLMAIVAILNHAPLSASKVIRPPVFLTGIFTRQLINSDDKDVILKSSLGNDILLSKNIIIVYFHNSKISTFNASEIIFLFKNLSSHQTPL</sequence>
<accession>A0A8S0XEP6</accession>
<reference evidence="1 2" key="1">
    <citation type="submission" date="2020-02" db="EMBL/GenBank/DDBJ databases">
        <authorList>
            <person name="Hogendoorn C."/>
        </authorList>
    </citation>
    <scope>NUCLEOTIDE SEQUENCE [LARGE SCALE GENOMIC DNA]</scope>
    <source>
        <strain evidence="1">METHB21</strain>
    </source>
</reference>
<proteinExistence type="predicted"/>
<comment type="caution">
    <text evidence="1">The sequence shown here is derived from an EMBL/GenBank/DDBJ whole genome shotgun (WGS) entry which is preliminary data.</text>
</comment>
<evidence type="ECO:0000313" key="1">
    <source>
        <dbReference type="EMBL" id="CAA9889944.1"/>
    </source>
</evidence>
<protein>
    <submittedName>
        <fullName evidence="1">Uncharacterized protein</fullName>
    </submittedName>
</protein>
<gene>
    <name evidence="1" type="ORF">METHB2_160011</name>
</gene>
<evidence type="ECO:0000313" key="2">
    <source>
        <dbReference type="Proteomes" id="UP000494216"/>
    </source>
</evidence>
<keyword evidence="2" id="KW-1185">Reference proteome</keyword>
<name>A0A8S0XEP6_9GAMM</name>
<dbReference type="EMBL" id="CADCXN010000043">
    <property type="protein sequence ID" value="CAA9889944.1"/>
    <property type="molecule type" value="Genomic_DNA"/>
</dbReference>
<dbReference type="AlphaFoldDB" id="A0A8S0XEP6"/>
<organism evidence="1 2">
    <name type="scientific">Candidatus Methylobacter favarea</name>
    <dbReference type="NCBI Taxonomy" id="2707345"/>
    <lineage>
        <taxon>Bacteria</taxon>
        <taxon>Pseudomonadati</taxon>
        <taxon>Pseudomonadota</taxon>
        <taxon>Gammaproteobacteria</taxon>
        <taxon>Methylococcales</taxon>
        <taxon>Methylococcaceae</taxon>
        <taxon>Methylobacter</taxon>
    </lineage>
</organism>
<dbReference type="Proteomes" id="UP000494216">
    <property type="component" value="Unassembled WGS sequence"/>
</dbReference>